<proteinExistence type="inferred from homology"/>
<reference evidence="4 5" key="1">
    <citation type="submission" date="2018-07" db="EMBL/GenBank/DDBJ databases">
        <title>Whole Genome Sequence Analysis of Avian Pathogenic E. coli - An Australian Perspective.</title>
        <authorList>
            <person name="Cummins M.L."/>
            <person name="Reid C.J."/>
            <person name="Roy Chowdhury P."/>
            <person name="Bushell R."/>
            <person name="Esbert N."/>
            <person name="Tivendale K.A."/>
            <person name="Noormohammadi A.H."/>
            <person name="Islam S."/>
            <person name="Marenda M.S."/>
            <person name="Browning G.F."/>
            <person name="Markham P.F."/>
            <person name="Djordjevic S.P."/>
        </authorList>
    </citation>
    <scope>NUCLEOTIDE SEQUENCE [LARGE SCALE GENOMIC DNA]</scope>
    <source>
        <strain evidence="4 5">AVC211</strain>
    </source>
</reference>
<dbReference type="AlphaFoldDB" id="A0A369FQK8"/>
<evidence type="ECO:0000256" key="2">
    <source>
        <dbReference type="ARBA" id="ARBA00022908"/>
    </source>
</evidence>
<protein>
    <submittedName>
        <fullName evidence="4">DUF4102 domain-containing protein</fullName>
    </submittedName>
</protein>
<organism evidence="4 5">
    <name type="scientific">Escherichia coli</name>
    <dbReference type="NCBI Taxonomy" id="562"/>
    <lineage>
        <taxon>Bacteria</taxon>
        <taxon>Pseudomonadati</taxon>
        <taxon>Pseudomonadota</taxon>
        <taxon>Gammaproteobacteria</taxon>
        <taxon>Enterobacterales</taxon>
        <taxon>Enterobacteriaceae</taxon>
        <taxon>Escherichia</taxon>
    </lineage>
</organism>
<dbReference type="InterPro" id="IPR050808">
    <property type="entry name" value="Phage_Integrase"/>
</dbReference>
<evidence type="ECO:0000313" key="4">
    <source>
        <dbReference type="EMBL" id="RDA34012.1"/>
    </source>
</evidence>
<evidence type="ECO:0000256" key="1">
    <source>
        <dbReference type="ARBA" id="ARBA00008857"/>
    </source>
</evidence>
<dbReference type="InterPro" id="IPR025166">
    <property type="entry name" value="Integrase_DNA_bind_dom"/>
</dbReference>
<evidence type="ECO:0000259" key="3">
    <source>
        <dbReference type="Pfam" id="PF13356"/>
    </source>
</evidence>
<dbReference type="InterPro" id="IPR038488">
    <property type="entry name" value="Integrase_DNA-bd_sf"/>
</dbReference>
<feature type="non-terminal residue" evidence="4">
    <location>
        <position position="114"/>
    </location>
</feature>
<dbReference type="GO" id="GO:0015074">
    <property type="term" value="P:DNA integration"/>
    <property type="evidence" value="ECO:0007669"/>
    <property type="project" value="UniProtKB-KW"/>
</dbReference>
<dbReference type="Pfam" id="PF13356">
    <property type="entry name" value="Arm-DNA-bind_3"/>
    <property type="match status" value="1"/>
</dbReference>
<dbReference type="PANTHER" id="PTHR30629">
    <property type="entry name" value="PROPHAGE INTEGRASE"/>
    <property type="match status" value="1"/>
</dbReference>
<comment type="similarity">
    <text evidence="1">Belongs to the 'phage' integrase family.</text>
</comment>
<feature type="domain" description="Integrase DNA-binding" evidence="3">
    <location>
        <begin position="3"/>
        <end position="87"/>
    </location>
</feature>
<dbReference type="PANTHER" id="PTHR30629:SF9">
    <property type="entry name" value="PROTEIN INTB-RELATED"/>
    <property type="match status" value="1"/>
</dbReference>
<evidence type="ECO:0000313" key="5">
    <source>
        <dbReference type="Proteomes" id="UP000253687"/>
    </source>
</evidence>
<dbReference type="EMBL" id="QOGZ01000039">
    <property type="protein sequence ID" value="RDA34012.1"/>
    <property type="molecule type" value="Genomic_DNA"/>
</dbReference>
<gene>
    <name evidence="4" type="ORF">DTL43_22400</name>
</gene>
<dbReference type="Gene3D" id="3.30.160.390">
    <property type="entry name" value="Integrase, DNA-binding domain"/>
    <property type="match status" value="1"/>
</dbReference>
<keyword evidence="2" id="KW-0229">DNA integration</keyword>
<accession>A0A369FQK8</accession>
<sequence>MSLNDSKIRKLKSSSRPVKLSDSHDLYLLVNPGGSRIWYLKYRFNGKESRVSLGAYPLVSLAEARQQRDGIRKLLAQNINPAQQRMAEKAACSPEKCFKAVALAWHKTNKKWSA</sequence>
<dbReference type="RefSeq" id="WP_143362140.1">
    <property type="nucleotide sequence ID" value="NZ_QOGZ01000039.1"/>
</dbReference>
<dbReference type="Proteomes" id="UP000253687">
    <property type="component" value="Unassembled WGS sequence"/>
</dbReference>
<name>A0A369FQK8_ECOLX</name>
<comment type="caution">
    <text evidence="4">The sequence shown here is derived from an EMBL/GenBank/DDBJ whole genome shotgun (WGS) entry which is preliminary data.</text>
</comment>